<dbReference type="Gene3D" id="3.40.50.300">
    <property type="entry name" value="P-loop containing nucleotide triphosphate hydrolases"/>
    <property type="match status" value="1"/>
</dbReference>
<organism evidence="3">
    <name type="scientific">Culicoides sonorensis</name>
    <name type="common">Biting midge</name>
    <dbReference type="NCBI Taxonomy" id="179676"/>
    <lineage>
        <taxon>Eukaryota</taxon>
        <taxon>Metazoa</taxon>
        <taxon>Ecdysozoa</taxon>
        <taxon>Arthropoda</taxon>
        <taxon>Hexapoda</taxon>
        <taxon>Insecta</taxon>
        <taxon>Pterygota</taxon>
        <taxon>Neoptera</taxon>
        <taxon>Endopterygota</taxon>
        <taxon>Diptera</taxon>
        <taxon>Nematocera</taxon>
        <taxon>Chironomoidea</taxon>
        <taxon>Ceratopogonidae</taxon>
        <taxon>Ceratopogoninae</taxon>
        <taxon>Culicoides</taxon>
        <taxon>Monoculicoides</taxon>
    </lineage>
</organism>
<dbReference type="SUPFAM" id="SSF48403">
    <property type="entry name" value="Ankyrin repeat"/>
    <property type="match status" value="1"/>
</dbReference>
<name>A0A336MSG1_CULSO</name>
<gene>
    <name evidence="3" type="primary">CSON003978</name>
</gene>
<accession>A0A336MSG1</accession>
<sequence length="678" mass="79703">MFCAVRGFIRKLENFQLEFEVPSGEKFDDIVFFESRREIMAVLFTNVGIDVDENDQLKVERRELWLTEIDSIKLKEIDLDRNYILNNKKKYPESKFYKFTEDENIVKILIKQANELYFNKNNHNDKKLKAETVDKTYFTENDIQEALEHIVYAVSQPNDEGLVKIIKNDIKNRFGYQDVENIYNKFKDSMQNWCERKENPFADPINFDDIEKFFELDLKQITFNVTKPIDSFIGREEKLEEIKNVLLAKSNSIFDYMVVVVGLGGIGKTQLVKKFIDLHQKDLFYGRIVWINAENDSSLNHSFRRLAQKLYLKDFKEKDIKTIIEDTLDFFDDVKVLFVFDNYDGQEHNHQKYVTFCCDHAATKENRPYFVFTSRNQKCLPKIKKIHLTEFTEPEAVKLIKQQLKTINGFIMIEKDIIALGKVLQYYPLTIHQAISFIKNKRNMAGSQTFNVKKYLEIFRNKKNQILQMVALINNVSLSSQKTNYSAVHEYKELFTIIQEKAFQITTLNENNLESLKISDIFMNQLTLAQFFSLVETNSKTIVEKYIDNYFAENDSEHKLNWFFVEFAKRGKLYWVKYMIEKGYDVNFVDENGNTALHHIAYIIKQCRSTDIFLSSDFYNFAHVSSWLKKNGANYNIKNKKGHTPLDISDKFRLTLITFSTASGNLTFPSIKASIQSA</sequence>
<dbReference type="Gene3D" id="1.25.40.20">
    <property type="entry name" value="Ankyrin repeat-containing domain"/>
    <property type="match status" value="1"/>
</dbReference>
<dbReference type="EMBL" id="UFQS01001762">
    <property type="protein sequence ID" value="SSX12251.1"/>
    <property type="molecule type" value="Genomic_DNA"/>
</dbReference>
<evidence type="ECO:0000313" key="3">
    <source>
        <dbReference type="EMBL" id="SSX31703.1"/>
    </source>
</evidence>
<feature type="domain" description="NB-ARC" evidence="1">
    <location>
        <begin position="236"/>
        <end position="400"/>
    </location>
</feature>
<reference evidence="2" key="1">
    <citation type="submission" date="2018-04" db="EMBL/GenBank/DDBJ databases">
        <authorList>
            <person name="Go L.Y."/>
            <person name="Mitchell J.A."/>
        </authorList>
    </citation>
    <scope>NUCLEOTIDE SEQUENCE</scope>
    <source>
        <tissue evidence="2">Whole organism</tissue>
    </source>
</reference>
<dbReference type="InterPro" id="IPR002182">
    <property type="entry name" value="NB-ARC"/>
</dbReference>
<proteinExistence type="predicted"/>
<dbReference type="AlphaFoldDB" id="A0A336MSG1"/>
<evidence type="ECO:0000259" key="1">
    <source>
        <dbReference type="Pfam" id="PF00931"/>
    </source>
</evidence>
<dbReference type="GO" id="GO:0043531">
    <property type="term" value="F:ADP binding"/>
    <property type="evidence" value="ECO:0007669"/>
    <property type="project" value="InterPro"/>
</dbReference>
<reference evidence="3" key="2">
    <citation type="submission" date="2018-07" db="EMBL/GenBank/DDBJ databases">
        <authorList>
            <person name="Quirk P.G."/>
            <person name="Krulwich T.A."/>
        </authorList>
    </citation>
    <scope>NUCLEOTIDE SEQUENCE</scope>
</reference>
<dbReference type="EMBL" id="UFQT01001762">
    <property type="protein sequence ID" value="SSX31703.1"/>
    <property type="molecule type" value="Genomic_DNA"/>
</dbReference>
<evidence type="ECO:0000313" key="2">
    <source>
        <dbReference type="EMBL" id="SSX12251.1"/>
    </source>
</evidence>
<dbReference type="InterPro" id="IPR027417">
    <property type="entry name" value="P-loop_NTPase"/>
</dbReference>
<dbReference type="InterPro" id="IPR036770">
    <property type="entry name" value="Ankyrin_rpt-contain_sf"/>
</dbReference>
<protein>
    <submittedName>
        <fullName evidence="3">CSON003978 protein</fullName>
    </submittedName>
</protein>
<dbReference type="VEuPathDB" id="VectorBase:CSON003978"/>
<dbReference type="SUPFAM" id="SSF52540">
    <property type="entry name" value="P-loop containing nucleoside triphosphate hydrolases"/>
    <property type="match status" value="1"/>
</dbReference>
<dbReference type="Pfam" id="PF00931">
    <property type="entry name" value="NB-ARC"/>
    <property type="match status" value="1"/>
</dbReference>